<reference evidence="1" key="1">
    <citation type="journal article" date="2023" name="PLoS Negl. Trop. Dis.">
        <title>A genome sequence for Biomphalaria pfeifferi, the major vector snail for the human-infecting parasite Schistosoma mansoni.</title>
        <authorList>
            <person name="Bu L."/>
            <person name="Lu L."/>
            <person name="Laidemitt M.R."/>
            <person name="Zhang S.M."/>
            <person name="Mutuku M."/>
            <person name="Mkoji G."/>
            <person name="Steinauer M."/>
            <person name="Loker E.S."/>
        </authorList>
    </citation>
    <scope>NUCLEOTIDE SEQUENCE</scope>
    <source>
        <strain evidence="1">KasaAsao</strain>
    </source>
</reference>
<dbReference type="Proteomes" id="UP001233172">
    <property type="component" value="Unassembled WGS sequence"/>
</dbReference>
<name>A0AAD8BM94_BIOPF</name>
<gene>
    <name evidence="1" type="ORF">Bpfe_013345</name>
</gene>
<organism evidence="1 2">
    <name type="scientific">Biomphalaria pfeifferi</name>
    <name type="common">Bloodfluke planorb</name>
    <name type="synonym">Freshwater snail</name>
    <dbReference type="NCBI Taxonomy" id="112525"/>
    <lineage>
        <taxon>Eukaryota</taxon>
        <taxon>Metazoa</taxon>
        <taxon>Spiralia</taxon>
        <taxon>Lophotrochozoa</taxon>
        <taxon>Mollusca</taxon>
        <taxon>Gastropoda</taxon>
        <taxon>Heterobranchia</taxon>
        <taxon>Euthyneura</taxon>
        <taxon>Panpulmonata</taxon>
        <taxon>Hygrophila</taxon>
        <taxon>Lymnaeoidea</taxon>
        <taxon>Planorbidae</taxon>
        <taxon>Biomphalaria</taxon>
    </lineage>
</organism>
<evidence type="ECO:0000313" key="2">
    <source>
        <dbReference type="Proteomes" id="UP001233172"/>
    </source>
</evidence>
<dbReference type="EMBL" id="JASAOG010000056">
    <property type="protein sequence ID" value="KAK0057252.1"/>
    <property type="molecule type" value="Genomic_DNA"/>
</dbReference>
<comment type="caution">
    <text evidence="1">The sequence shown here is derived from an EMBL/GenBank/DDBJ whole genome shotgun (WGS) entry which is preliminary data.</text>
</comment>
<keyword evidence="2" id="KW-1185">Reference proteome</keyword>
<evidence type="ECO:0000313" key="1">
    <source>
        <dbReference type="EMBL" id="KAK0057252.1"/>
    </source>
</evidence>
<sequence length="83" mass="9787">MKEQNKKKIMAVQGEVTRMQYPAIDKLHFTDWFVLGQFWRKGDLRWRRDGGSSGDGGNMFHLDEKDVILNFMDPLSRTTRLLQ</sequence>
<proteinExistence type="predicted"/>
<accession>A0AAD8BM94</accession>
<protein>
    <submittedName>
        <fullName evidence="1">Uncharacterized protein</fullName>
    </submittedName>
</protein>
<dbReference type="AlphaFoldDB" id="A0AAD8BM94"/>
<reference evidence="1" key="2">
    <citation type="submission" date="2023-04" db="EMBL/GenBank/DDBJ databases">
        <authorList>
            <person name="Bu L."/>
            <person name="Lu L."/>
            <person name="Laidemitt M.R."/>
            <person name="Zhang S.M."/>
            <person name="Mutuku M."/>
            <person name="Mkoji G."/>
            <person name="Steinauer M."/>
            <person name="Loker E.S."/>
        </authorList>
    </citation>
    <scope>NUCLEOTIDE SEQUENCE</scope>
    <source>
        <strain evidence="1">KasaAsao</strain>
        <tissue evidence="1">Whole Snail</tissue>
    </source>
</reference>